<dbReference type="PROSITE" id="PS50003">
    <property type="entry name" value="PH_DOMAIN"/>
    <property type="match status" value="1"/>
</dbReference>
<comment type="caution">
    <text evidence="2">The sequence shown here is derived from an EMBL/GenBank/DDBJ whole genome shotgun (WGS) entry which is preliminary data.</text>
</comment>
<evidence type="ECO:0000259" key="1">
    <source>
        <dbReference type="PROSITE" id="PS50003"/>
    </source>
</evidence>
<evidence type="ECO:0000313" key="3">
    <source>
        <dbReference type="Proteomes" id="UP001149090"/>
    </source>
</evidence>
<dbReference type="SMART" id="SM00233">
    <property type="entry name" value="PH"/>
    <property type="match status" value="1"/>
</dbReference>
<accession>A0A9Q0RDQ8</accession>
<protein>
    <recommendedName>
        <fullName evidence="1">PH domain-containing protein</fullName>
    </recommendedName>
</protein>
<dbReference type="AlphaFoldDB" id="A0A9Q0RDQ8"/>
<reference evidence="2" key="1">
    <citation type="submission" date="2022-10" db="EMBL/GenBank/DDBJ databases">
        <title>Novel sulphate-reducing endosymbionts in the free-living metamonad Anaeramoeba.</title>
        <authorList>
            <person name="Jerlstrom-Hultqvist J."/>
            <person name="Cepicka I."/>
            <person name="Gallot-Lavallee L."/>
            <person name="Salas-Leiva D."/>
            <person name="Curtis B.A."/>
            <person name="Zahonova K."/>
            <person name="Pipaliya S."/>
            <person name="Dacks J."/>
            <person name="Roger A.J."/>
        </authorList>
    </citation>
    <scope>NUCLEOTIDE SEQUENCE</scope>
    <source>
        <strain evidence="2">BMAN</strain>
    </source>
</reference>
<dbReference type="InterPro" id="IPR001849">
    <property type="entry name" value="PH_domain"/>
</dbReference>
<evidence type="ECO:0000313" key="2">
    <source>
        <dbReference type="EMBL" id="KAJ5076871.1"/>
    </source>
</evidence>
<dbReference type="InterPro" id="IPR011993">
    <property type="entry name" value="PH-like_dom_sf"/>
</dbReference>
<feature type="domain" description="PH" evidence="1">
    <location>
        <begin position="24"/>
        <end position="114"/>
    </location>
</feature>
<dbReference type="SUPFAM" id="SSF50729">
    <property type="entry name" value="PH domain-like"/>
    <property type="match status" value="1"/>
</dbReference>
<proteinExistence type="predicted"/>
<gene>
    <name evidence="2" type="ORF">M0811_00189</name>
</gene>
<keyword evidence="3" id="KW-1185">Reference proteome</keyword>
<organism evidence="2 3">
    <name type="scientific">Anaeramoeba ignava</name>
    <name type="common">Anaerobic marine amoeba</name>
    <dbReference type="NCBI Taxonomy" id="1746090"/>
    <lineage>
        <taxon>Eukaryota</taxon>
        <taxon>Metamonada</taxon>
        <taxon>Anaeramoebidae</taxon>
        <taxon>Anaeramoeba</taxon>
    </lineage>
</organism>
<dbReference type="EMBL" id="JAPDFW010000059">
    <property type="protein sequence ID" value="KAJ5076871.1"/>
    <property type="molecule type" value="Genomic_DNA"/>
</dbReference>
<sequence>MNLMKKEKNIPNEEKKTQLKKVTFPSHSGFLSYFKNEQWIYFFCKLENHQLILQDTTKKTEESFTIPLTLSSLHKLEVMQYSFEIRTFDKDHSFLCQNQIDFQEWFNQITKSFETEKIFIEEEKNKLKSIKKQESDNTKFPGLVFKTNEFEQSPISDFIEIDEENLMSHDSDYELQEVDTNDEINENVQIIQVLDDDEDEDK</sequence>
<dbReference type="Gene3D" id="2.30.29.30">
    <property type="entry name" value="Pleckstrin-homology domain (PH domain)/Phosphotyrosine-binding domain (PTB)"/>
    <property type="match status" value="1"/>
</dbReference>
<name>A0A9Q0RDQ8_ANAIG</name>
<dbReference type="Proteomes" id="UP001149090">
    <property type="component" value="Unassembled WGS sequence"/>
</dbReference>